<accession>A0A3G9JCV6</accession>
<dbReference type="KEGG" id="mvz:myaer102_10240"/>
<dbReference type="EMBL" id="AP019314">
    <property type="protein sequence ID" value="BBH38523.1"/>
    <property type="molecule type" value="Genomic_DNA"/>
</dbReference>
<gene>
    <name evidence="1" type="ORF">myaer102_10240</name>
</gene>
<evidence type="ECO:0000313" key="2">
    <source>
        <dbReference type="Proteomes" id="UP000278152"/>
    </source>
</evidence>
<proteinExistence type="predicted"/>
<protein>
    <submittedName>
        <fullName evidence="1">Uncharacterized protein</fullName>
    </submittedName>
</protein>
<reference evidence="1 2" key="1">
    <citation type="submission" date="2018-11" db="EMBL/GenBank/DDBJ databases">
        <title>Complete genome sequence of Microcystis aeruginosa NIES-102.</title>
        <authorList>
            <person name="Yamaguchi H."/>
            <person name="Suzuki S."/>
            <person name="Kawachi M."/>
        </authorList>
    </citation>
    <scope>NUCLEOTIDE SEQUENCE [LARGE SCALE GENOMIC DNA]</scope>
    <source>
        <strain evidence="1 2">NIES-102</strain>
    </source>
</reference>
<dbReference type="Proteomes" id="UP000278152">
    <property type="component" value="Chromosome"/>
</dbReference>
<name>A0A3G9JCV6_MICVR</name>
<dbReference type="AlphaFoldDB" id="A0A3G9JCV6"/>
<organism evidence="1 2">
    <name type="scientific">Microcystis viridis NIES-102</name>
    <dbReference type="NCBI Taxonomy" id="213615"/>
    <lineage>
        <taxon>Bacteria</taxon>
        <taxon>Bacillati</taxon>
        <taxon>Cyanobacteriota</taxon>
        <taxon>Cyanophyceae</taxon>
        <taxon>Oscillatoriophycideae</taxon>
        <taxon>Chroococcales</taxon>
        <taxon>Microcystaceae</taxon>
        <taxon>Microcystis</taxon>
    </lineage>
</organism>
<sequence length="186" mass="21517">MENTIINGLLAQLDNEQNSDRRAEIIRKLGEYPEPQVIKKLWDLRNNLESESDDFVQYEIKLSLRKVTNHPSININFFLDNLGVFQSKDNNSQAPKVLIDADLIEEFLLRNQTTLNREAARVMGLVLEGKINPYIGEMGLIQIWHSMKNLRLFGNCYAMDGGYKGWNPYIERHLAIFVNCFLSRAN</sequence>
<evidence type="ECO:0000313" key="1">
    <source>
        <dbReference type="EMBL" id="BBH38523.1"/>
    </source>
</evidence>